<gene>
    <name evidence="1" type="ORF">DP939_36125</name>
</gene>
<dbReference type="OrthoDB" id="1254615at2"/>
<dbReference type="Proteomes" id="UP000253303">
    <property type="component" value="Unassembled WGS sequence"/>
</dbReference>
<name>A0A366LPN7_9ACTN</name>
<evidence type="ECO:0000313" key="2">
    <source>
        <dbReference type="Proteomes" id="UP000253303"/>
    </source>
</evidence>
<keyword evidence="2" id="KW-1185">Reference proteome</keyword>
<accession>A0A366LPN7</accession>
<dbReference type="SUPFAM" id="SSF54427">
    <property type="entry name" value="NTF2-like"/>
    <property type="match status" value="1"/>
</dbReference>
<dbReference type="Gene3D" id="3.10.450.50">
    <property type="match status" value="1"/>
</dbReference>
<comment type="caution">
    <text evidence="1">The sequence shown here is derived from an EMBL/GenBank/DDBJ whole genome shotgun (WGS) entry which is preliminary data.</text>
</comment>
<dbReference type="InterPro" id="IPR032710">
    <property type="entry name" value="NTF2-like_dom_sf"/>
</dbReference>
<evidence type="ECO:0000313" key="1">
    <source>
        <dbReference type="EMBL" id="RBQ15274.1"/>
    </source>
</evidence>
<sequence>MARPAPSDRTVEEWVANWYRALDRHDDIETLWDYLTGDDLTMVFPEGTSHGHGDFRKWYETVTNRFFDEQHTVTSVEVGPWRDGAAPLKVVVNWQAKIWDPPAARSEWLGFDAYQSWEVVTGPAGDLRIRKYVVDRLDPMPGSRSL</sequence>
<dbReference type="EMBL" id="QMEY01000024">
    <property type="protein sequence ID" value="RBQ15274.1"/>
    <property type="molecule type" value="Genomic_DNA"/>
</dbReference>
<organism evidence="1 2">
    <name type="scientific">Spongiactinospora rosea</name>
    <dbReference type="NCBI Taxonomy" id="2248750"/>
    <lineage>
        <taxon>Bacteria</taxon>
        <taxon>Bacillati</taxon>
        <taxon>Actinomycetota</taxon>
        <taxon>Actinomycetes</taxon>
        <taxon>Streptosporangiales</taxon>
        <taxon>Streptosporangiaceae</taxon>
        <taxon>Spongiactinospora</taxon>
    </lineage>
</organism>
<protein>
    <submittedName>
        <fullName evidence="1">Nuclear transport factor 2 family protein</fullName>
    </submittedName>
</protein>
<proteinExistence type="predicted"/>
<reference evidence="1 2" key="1">
    <citation type="submission" date="2018-06" db="EMBL/GenBank/DDBJ databases">
        <title>Sphaerisporangium craniellae sp. nov., isolated from a marine sponge in the South China Sea.</title>
        <authorList>
            <person name="Li L."/>
        </authorList>
    </citation>
    <scope>NUCLEOTIDE SEQUENCE [LARGE SCALE GENOMIC DNA]</scope>
    <source>
        <strain evidence="1 2">LHW63015</strain>
    </source>
</reference>
<dbReference type="RefSeq" id="WP_113985323.1">
    <property type="nucleotide sequence ID" value="NZ_QMEY01000024.1"/>
</dbReference>
<dbReference type="AlphaFoldDB" id="A0A366LPN7"/>